<dbReference type="EC" id="4.2.2.29" evidence="7"/>
<dbReference type="PATRIC" id="fig|1173027.3.peg.2480"/>
<comment type="catalytic activity">
    <reaction evidence="7">
        <text>a peptidoglycan chain = a peptidoglycan chain with N-acetyl-1,6-anhydromuramyl-[peptide] at the reducing end + a peptidoglycan chain with N-acetylglucosamine at the non-reducing end.</text>
        <dbReference type="EC" id="4.2.2.29"/>
    </reaction>
</comment>
<keyword evidence="4 7" id="KW-0472">Membrane</keyword>
<dbReference type="eggNOG" id="COG1559">
    <property type="taxonomic scope" value="Bacteria"/>
</dbReference>
<dbReference type="PANTHER" id="PTHR30518">
    <property type="entry name" value="ENDOLYTIC MUREIN TRANSGLYCOSYLASE"/>
    <property type="match status" value="1"/>
</dbReference>
<dbReference type="STRING" id="1173027.Mic7113_2271"/>
<feature type="site" description="Important for catalytic activity" evidence="7">
    <location>
        <position position="236"/>
    </location>
</feature>
<keyword evidence="9" id="KW-1185">Reference proteome</keyword>
<dbReference type="CDD" id="cd08010">
    <property type="entry name" value="MltG_like"/>
    <property type="match status" value="1"/>
</dbReference>
<evidence type="ECO:0000256" key="2">
    <source>
        <dbReference type="ARBA" id="ARBA00022692"/>
    </source>
</evidence>
<keyword evidence="2 7" id="KW-0812">Transmembrane</keyword>
<dbReference type="OrthoDB" id="9814591at2"/>
<evidence type="ECO:0000256" key="7">
    <source>
        <dbReference type="HAMAP-Rule" id="MF_02065"/>
    </source>
</evidence>
<keyword evidence="1 7" id="KW-1003">Cell membrane</keyword>
<keyword evidence="3 7" id="KW-1133">Transmembrane helix</keyword>
<evidence type="ECO:0000256" key="4">
    <source>
        <dbReference type="ARBA" id="ARBA00023136"/>
    </source>
</evidence>
<dbReference type="GO" id="GO:0071555">
    <property type="term" value="P:cell wall organization"/>
    <property type="evidence" value="ECO:0007669"/>
    <property type="project" value="UniProtKB-KW"/>
</dbReference>
<dbReference type="GO" id="GO:0005886">
    <property type="term" value="C:plasma membrane"/>
    <property type="evidence" value="ECO:0007669"/>
    <property type="project" value="UniProtKB-UniRule"/>
</dbReference>
<organism evidence="8 9">
    <name type="scientific">Allocoleopsis franciscana PCC 7113</name>
    <dbReference type="NCBI Taxonomy" id="1173027"/>
    <lineage>
        <taxon>Bacteria</taxon>
        <taxon>Bacillati</taxon>
        <taxon>Cyanobacteriota</taxon>
        <taxon>Cyanophyceae</taxon>
        <taxon>Coleofasciculales</taxon>
        <taxon>Coleofasciculaceae</taxon>
        <taxon>Allocoleopsis</taxon>
        <taxon>Allocoleopsis franciscana</taxon>
    </lineage>
</organism>
<dbReference type="KEGG" id="mic:Mic7113_2271"/>
<comment type="similarity">
    <text evidence="7">Belongs to the transglycosylase MltG family.</text>
</comment>
<dbReference type="NCBIfam" id="TIGR00247">
    <property type="entry name" value="endolytic transglycosylase MltG"/>
    <property type="match status" value="1"/>
</dbReference>
<dbReference type="AlphaFoldDB" id="K9WF12"/>
<protein>
    <recommendedName>
        <fullName evidence="7">Endolytic murein transglycosylase</fullName>
        <ecNumber evidence="7">4.2.2.29</ecNumber>
    </recommendedName>
    <alternativeName>
        <fullName evidence="7">Peptidoglycan lytic transglycosylase</fullName>
    </alternativeName>
    <alternativeName>
        <fullName evidence="7">Peptidoglycan polymerization terminase</fullName>
    </alternativeName>
</protein>
<dbReference type="Gene3D" id="3.30.1490.480">
    <property type="entry name" value="Endolytic murein transglycosylase"/>
    <property type="match status" value="1"/>
</dbReference>
<dbReference type="EMBL" id="CP003630">
    <property type="protein sequence ID" value="AFZ18082.1"/>
    <property type="molecule type" value="Genomic_DNA"/>
</dbReference>
<evidence type="ECO:0000256" key="6">
    <source>
        <dbReference type="ARBA" id="ARBA00023316"/>
    </source>
</evidence>
<dbReference type="RefSeq" id="WP_015182233.1">
    <property type="nucleotide sequence ID" value="NC_019738.1"/>
</dbReference>
<dbReference type="GO" id="GO:0009252">
    <property type="term" value="P:peptidoglycan biosynthetic process"/>
    <property type="evidence" value="ECO:0007669"/>
    <property type="project" value="UniProtKB-UniRule"/>
</dbReference>
<sequence>MKAVSSISKWLFYLALLPAVLLIGAWQGWEWWSWAQSPVISPSSSAGEDKAVQIQIPPGTAAQKIGKDLEAAGVIRSYQAWKLWTYWLRFQDNQGGFKAGTYKLSPTQPLTAIADKIWAGEVMQVSFTIPEGWSLQQMATYFESLGYFKAQDFLNAASQIPKDKYPWLPDNLPHLEGFLYPDTYQLPSDGMSAPQVIQQMLSRFEQVALPLYEQGKNQTKLSLFQWVTLASIVEKEAVIPTERPRIAGVFTSRLQKGMRLETDPTVEYGLGIRQTMNQPLTFAQVKTPSPYNTYLNPGLPPTPIASPGVESLKAALYPEKTDYLFFVARYDGSHVFSKTLAEHEAATAAIRKQINSQQKPAS</sequence>
<dbReference type="HOGENOM" id="CLU_025574_2_0_3"/>
<gene>
    <name evidence="7" type="primary">mltG</name>
    <name evidence="8" type="ORF">Mic7113_2271</name>
</gene>
<name>K9WF12_9CYAN</name>
<dbReference type="GO" id="GO:0008932">
    <property type="term" value="F:lytic endotransglycosylase activity"/>
    <property type="evidence" value="ECO:0007669"/>
    <property type="project" value="UniProtKB-UniRule"/>
</dbReference>
<evidence type="ECO:0000256" key="3">
    <source>
        <dbReference type="ARBA" id="ARBA00022989"/>
    </source>
</evidence>
<keyword evidence="5 7" id="KW-0456">Lyase</keyword>
<evidence type="ECO:0000313" key="8">
    <source>
        <dbReference type="EMBL" id="AFZ18082.1"/>
    </source>
</evidence>
<dbReference type="InterPro" id="IPR003770">
    <property type="entry name" value="MLTG-like"/>
</dbReference>
<dbReference type="HAMAP" id="MF_02065">
    <property type="entry name" value="MltG"/>
    <property type="match status" value="1"/>
</dbReference>
<evidence type="ECO:0000256" key="1">
    <source>
        <dbReference type="ARBA" id="ARBA00022475"/>
    </source>
</evidence>
<reference evidence="8 9" key="1">
    <citation type="submission" date="2012-06" db="EMBL/GenBank/DDBJ databases">
        <title>Finished chromosome of genome of Microcoleus sp. PCC 7113.</title>
        <authorList>
            <consortium name="US DOE Joint Genome Institute"/>
            <person name="Gugger M."/>
            <person name="Coursin T."/>
            <person name="Rippka R."/>
            <person name="Tandeau De Marsac N."/>
            <person name="Huntemann M."/>
            <person name="Wei C.-L."/>
            <person name="Han J."/>
            <person name="Detter J.C."/>
            <person name="Han C."/>
            <person name="Tapia R."/>
            <person name="Chen A."/>
            <person name="Kyrpides N."/>
            <person name="Mavromatis K."/>
            <person name="Markowitz V."/>
            <person name="Szeto E."/>
            <person name="Ivanova N."/>
            <person name="Pagani I."/>
            <person name="Pati A."/>
            <person name="Goodwin L."/>
            <person name="Nordberg H.P."/>
            <person name="Cantor M.N."/>
            <person name="Hua S.X."/>
            <person name="Woyke T."/>
            <person name="Kerfeld C.A."/>
        </authorList>
    </citation>
    <scope>NUCLEOTIDE SEQUENCE [LARGE SCALE GENOMIC DNA]</scope>
    <source>
        <strain evidence="8 9">PCC 7113</strain>
    </source>
</reference>
<dbReference type="Gene3D" id="3.30.160.60">
    <property type="entry name" value="Classic Zinc Finger"/>
    <property type="match status" value="1"/>
</dbReference>
<accession>K9WF12</accession>
<dbReference type="Pfam" id="PF02618">
    <property type="entry name" value="YceG"/>
    <property type="match status" value="1"/>
</dbReference>
<dbReference type="PANTHER" id="PTHR30518:SF2">
    <property type="entry name" value="ENDOLYTIC MUREIN TRANSGLYCOSYLASE"/>
    <property type="match status" value="1"/>
</dbReference>
<evidence type="ECO:0000313" key="9">
    <source>
        <dbReference type="Proteomes" id="UP000010471"/>
    </source>
</evidence>
<keyword evidence="6 7" id="KW-0961">Cell wall biogenesis/degradation</keyword>
<evidence type="ECO:0000256" key="5">
    <source>
        <dbReference type="ARBA" id="ARBA00023239"/>
    </source>
</evidence>
<dbReference type="Proteomes" id="UP000010471">
    <property type="component" value="Chromosome"/>
</dbReference>
<comment type="function">
    <text evidence="7">Functions as a peptidoglycan terminase that cleaves nascent peptidoglycan strands endolytically to terminate their elongation.</text>
</comment>
<proteinExistence type="inferred from homology"/>